<dbReference type="PANTHER" id="PTHR32071">
    <property type="entry name" value="TRANSCRIPTIONAL REGULATORY PROTEIN"/>
    <property type="match status" value="1"/>
</dbReference>
<dbReference type="InterPro" id="IPR002078">
    <property type="entry name" value="Sigma_54_int"/>
</dbReference>
<dbReference type="SUPFAM" id="SSF52540">
    <property type="entry name" value="P-loop containing nucleoside triphosphate hydrolases"/>
    <property type="match status" value="1"/>
</dbReference>
<feature type="coiled-coil region" evidence="5">
    <location>
        <begin position="199"/>
        <end position="226"/>
    </location>
</feature>
<dbReference type="PROSITE" id="PS50045">
    <property type="entry name" value="SIGMA54_INTERACT_4"/>
    <property type="match status" value="1"/>
</dbReference>
<name>A0ABY1QXS2_9BURK</name>
<organism evidence="7 8">
    <name type="scientific">Noviherbaspirillum suwonense</name>
    <dbReference type="NCBI Taxonomy" id="1224511"/>
    <lineage>
        <taxon>Bacteria</taxon>
        <taxon>Pseudomonadati</taxon>
        <taxon>Pseudomonadota</taxon>
        <taxon>Betaproteobacteria</taxon>
        <taxon>Burkholderiales</taxon>
        <taxon>Oxalobacteraceae</taxon>
        <taxon>Noviherbaspirillum</taxon>
    </lineage>
</organism>
<dbReference type="Gene3D" id="1.10.10.60">
    <property type="entry name" value="Homeodomain-like"/>
    <property type="match status" value="1"/>
</dbReference>
<dbReference type="RefSeq" id="WP_283445743.1">
    <property type="nucleotide sequence ID" value="NZ_FXUL01000048.1"/>
</dbReference>
<dbReference type="InterPro" id="IPR002197">
    <property type="entry name" value="HTH_Fis"/>
</dbReference>
<evidence type="ECO:0000256" key="5">
    <source>
        <dbReference type="SAM" id="Coils"/>
    </source>
</evidence>
<dbReference type="Proteomes" id="UP001158049">
    <property type="component" value="Unassembled WGS sequence"/>
</dbReference>
<dbReference type="Gene3D" id="3.30.450.20">
    <property type="entry name" value="PAS domain"/>
    <property type="match status" value="1"/>
</dbReference>
<evidence type="ECO:0000313" key="7">
    <source>
        <dbReference type="EMBL" id="SMP81794.1"/>
    </source>
</evidence>
<dbReference type="InterPro" id="IPR025944">
    <property type="entry name" value="Sigma_54_int_dom_CS"/>
</dbReference>
<keyword evidence="4" id="KW-0804">Transcription</keyword>
<sequence length="554" mass="61819">MISKETTAFGILIVDRADNVVYATGGAENPDIRHQLLEDLQEKRAQGGGMIALETQTRVIVTFRSLDDAVVFFIQPVEAKSTLFDLVASVDFAHAIFTYLVENPYFSMVVVDAQARIRFLPVVHEKFFGLRHGKAIGRHVTEVIENSRLHEVVQSGKAEIGKLHKMGDITRVVTRIPIKENGKTVGAIGQLMFKEPETVHNLSREVNKLRSEVEFYRNELSGMKKDSYDLEQMVGDSEAMRQLKSDIVKVAPLHVPILIVGESGTGKELAAHAIHALSLRSKNRMIFVNAAALPGGLVESELFGYQAGAFTGAEKAGRKGKFELADKSSLFFDEIGDMPAEIQVKLLRVLQDGMFERVGGNQVCHSDFRLICASNRNFQEMIGNGQFRLDLYYRISGVTIRMPSLRERLDDIPVLTQTFLLAFANRHRAPVKRVDSRVYGYLREQAWPGNVRQLLHEVEKAAIFCDGPEITIDNFRLMTDIPVERTSSPAAASVAAPAAAAPSFSSHRKIQDAIDEVEKTMIRDAMSRHRGNKKKVAEELGISRAYLYKKLPPE</sequence>
<dbReference type="InterPro" id="IPR009057">
    <property type="entry name" value="Homeodomain-like_sf"/>
</dbReference>
<gene>
    <name evidence="7" type="ORF">SAMN06295970_1489</name>
</gene>
<keyword evidence="5" id="KW-0175">Coiled coil</keyword>
<dbReference type="InterPro" id="IPR035965">
    <property type="entry name" value="PAS-like_dom_sf"/>
</dbReference>
<dbReference type="InterPro" id="IPR027417">
    <property type="entry name" value="P-loop_NTPase"/>
</dbReference>
<dbReference type="SUPFAM" id="SSF55785">
    <property type="entry name" value="PYP-like sensor domain (PAS domain)"/>
    <property type="match status" value="1"/>
</dbReference>
<dbReference type="Pfam" id="PF00158">
    <property type="entry name" value="Sigma54_activat"/>
    <property type="match status" value="1"/>
</dbReference>
<dbReference type="Gene3D" id="1.10.8.60">
    <property type="match status" value="1"/>
</dbReference>
<keyword evidence="1" id="KW-0547">Nucleotide-binding</keyword>
<keyword evidence="7" id="KW-0238">DNA-binding</keyword>
<protein>
    <submittedName>
        <fullName evidence="7">Transcriptional regulator containing PAS, AAA-type ATPase, and DNA-binding Fis domains</fullName>
    </submittedName>
</protein>
<dbReference type="Pfam" id="PF25601">
    <property type="entry name" value="AAA_lid_14"/>
    <property type="match status" value="1"/>
</dbReference>
<dbReference type="Gene3D" id="3.40.50.300">
    <property type="entry name" value="P-loop containing nucleotide triphosphate hydrolases"/>
    <property type="match status" value="1"/>
</dbReference>
<dbReference type="PRINTS" id="PR01590">
    <property type="entry name" value="HTHFIS"/>
</dbReference>
<evidence type="ECO:0000256" key="2">
    <source>
        <dbReference type="ARBA" id="ARBA00022840"/>
    </source>
</evidence>
<dbReference type="InterPro" id="IPR003593">
    <property type="entry name" value="AAA+_ATPase"/>
</dbReference>
<dbReference type="SUPFAM" id="SSF46689">
    <property type="entry name" value="Homeodomain-like"/>
    <property type="match status" value="1"/>
</dbReference>
<evidence type="ECO:0000256" key="3">
    <source>
        <dbReference type="ARBA" id="ARBA00023015"/>
    </source>
</evidence>
<dbReference type="EMBL" id="FXUL01000048">
    <property type="protein sequence ID" value="SMP81794.1"/>
    <property type="molecule type" value="Genomic_DNA"/>
</dbReference>
<dbReference type="Pfam" id="PF02954">
    <property type="entry name" value="HTH_8"/>
    <property type="match status" value="1"/>
</dbReference>
<evidence type="ECO:0000313" key="8">
    <source>
        <dbReference type="Proteomes" id="UP001158049"/>
    </source>
</evidence>
<feature type="domain" description="Sigma-54 factor interaction" evidence="6">
    <location>
        <begin position="233"/>
        <end position="463"/>
    </location>
</feature>
<dbReference type="GO" id="GO:0003677">
    <property type="term" value="F:DNA binding"/>
    <property type="evidence" value="ECO:0007669"/>
    <property type="project" value="UniProtKB-KW"/>
</dbReference>
<keyword evidence="2" id="KW-0067">ATP-binding</keyword>
<accession>A0ABY1QXS2</accession>
<dbReference type="PROSITE" id="PS00688">
    <property type="entry name" value="SIGMA54_INTERACT_3"/>
    <property type="match status" value="1"/>
</dbReference>
<comment type="caution">
    <text evidence="7">The sequence shown here is derived from an EMBL/GenBank/DDBJ whole genome shotgun (WGS) entry which is preliminary data.</text>
</comment>
<keyword evidence="3" id="KW-0805">Transcription regulation</keyword>
<evidence type="ECO:0000256" key="4">
    <source>
        <dbReference type="ARBA" id="ARBA00023163"/>
    </source>
</evidence>
<reference evidence="7 8" key="1">
    <citation type="submission" date="2017-05" db="EMBL/GenBank/DDBJ databases">
        <authorList>
            <person name="Varghese N."/>
            <person name="Submissions S."/>
        </authorList>
    </citation>
    <scope>NUCLEOTIDE SEQUENCE [LARGE SCALE GENOMIC DNA]</scope>
    <source>
        <strain evidence="7 8">DSM 26001</strain>
    </source>
</reference>
<keyword evidence="8" id="KW-1185">Reference proteome</keyword>
<dbReference type="SMART" id="SM00382">
    <property type="entry name" value="AAA"/>
    <property type="match status" value="1"/>
</dbReference>
<evidence type="ECO:0000256" key="1">
    <source>
        <dbReference type="ARBA" id="ARBA00022741"/>
    </source>
</evidence>
<evidence type="ECO:0000259" key="6">
    <source>
        <dbReference type="PROSITE" id="PS50045"/>
    </source>
</evidence>
<proteinExistence type="predicted"/>
<dbReference type="CDD" id="cd00009">
    <property type="entry name" value="AAA"/>
    <property type="match status" value="1"/>
</dbReference>
<dbReference type="InterPro" id="IPR058031">
    <property type="entry name" value="AAA_lid_NorR"/>
</dbReference>